<comment type="caution">
    <text evidence="3">The sequence shown here is derived from an EMBL/GenBank/DDBJ whole genome shotgun (WGS) entry which is preliminary data.</text>
</comment>
<feature type="chain" id="PRO_5042132025" evidence="2">
    <location>
        <begin position="21"/>
        <end position="182"/>
    </location>
</feature>
<reference evidence="3 4" key="1">
    <citation type="journal article" date="2015" name="Genome Biol. Evol.">
        <title>Comparative Genomics of a Bacterivorous Green Alga Reveals Evolutionary Causalities and Consequences of Phago-Mixotrophic Mode of Nutrition.</title>
        <authorList>
            <person name="Burns J.A."/>
            <person name="Paasch A."/>
            <person name="Narechania A."/>
            <person name="Kim E."/>
        </authorList>
    </citation>
    <scope>NUCLEOTIDE SEQUENCE [LARGE SCALE GENOMIC DNA]</scope>
    <source>
        <strain evidence="3 4">PLY_AMNH</strain>
    </source>
</reference>
<dbReference type="AlphaFoldDB" id="A0AAE0F224"/>
<protein>
    <submittedName>
        <fullName evidence="3">Uncharacterized protein</fullName>
    </submittedName>
</protein>
<dbReference type="Proteomes" id="UP001190700">
    <property type="component" value="Unassembled WGS sequence"/>
</dbReference>
<evidence type="ECO:0000256" key="2">
    <source>
        <dbReference type="SAM" id="SignalP"/>
    </source>
</evidence>
<keyword evidence="4" id="KW-1185">Reference proteome</keyword>
<dbReference type="EMBL" id="LGRX02028008">
    <property type="protein sequence ID" value="KAK3248512.1"/>
    <property type="molecule type" value="Genomic_DNA"/>
</dbReference>
<evidence type="ECO:0000313" key="3">
    <source>
        <dbReference type="EMBL" id="KAK3248512.1"/>
    </source>
</evidence>
<proteinExistence type="predicted"/>
<evidence type="ECO:0000313" key="4">
    <source>
        <dbReference type="Proteomes" id="UP001190700"/>
    </source>
</evidence>
<gene>
    <name evidence="3" type="ORF">CYMTET_42024</name>
</gene>
<accession>A0AAE0F224</accession>
<organism evidence="3 4">
    <name type="scientific">Cymbomonas tetramitiformis</name>
    <dbReference type="NCBI Taxonomy" id="36881"/>
    <lineage>
        <taxon>Eukaryota</taxon>
        <taxon>Viridiplantae</taxon>
        <taxon>Chlorophyta</taxon>
        <taxon>Pyramimonadophyceae</taxon>
        <taxon>Pyramimonadales</taxon>
        <taxon>Pyramimonadaceae</taxon>
        <taxon>Cymbomonas</taxon>
    </lineage>
</organism>
<feature type="region of interest" description="Disordered" evidence="1">
    <location>
        <begin position="157"/>
        <end position="182"/>
    </location>
</feature>
<feature type="signal peptide" evidence="2">
    <location>
        <begin position="1"/>
        <end position="20"/>
    </location>
</feature>
<name>A0AAE0F224_9CHLO</name>
<keyword evidence="2" id="KW-0732">Signal</keyword>
<evidence type="ECO:0000256" key="1">
    <source>
        <dbReference type="SAM" id="MobiDB-lite"/>
    </source>
</evidence>
<sequence>MLKWGRWWLWIVERYSALDAAALAVKDAKCGKAASEVGSVRSAATEAKKQQTALRDRVNESMMKDRAEILAKNKRVAEQREEQAKVNMELAKKQCETLDKIATSLPQAKRARQDASNSQLLMVIVAGSKRTKFSDKMKAMYDKVEEKVIERCVIDLADSDDENDEGNNGARAESVGQAGSVG</sequence>